<dbReference type="AlphaFoldDB" id="A0A288TTN2"/>
<reference evidence="3 4" key="1">
    <citation type="submission" date="2017-11" db="EMBL/GenBank/DDBJ databases">
        <authorList>
            <person name="Han C.G."/>
        </authorList>
    </citation>
    <scope>NUCLEOTIDE SEQUENCE [LARGE SCALE GENOMIC DNA]</scope>
    <source>
        <strain evidence="2 4">A5</strain>
        <strain evidence="1 3">A8</strain>
    </source>
</reference>
<dbReference type="Proteomes" id="UP000234473">
    <property type="component" value="Unassembled WGS sequence"/>
</dbReference>
<organism evidence="2 4">
    <name type="scientific">Klebsiella variicola</name>
    <dbReference type="NCBI Taxonomy" id="244366"/>
    <lineage>
        <taxon>Bacteria</taxon>
        <taxon>Pseudomonadati</taxon>
        <taxon>Pseudomonadota</taxon>
        <taxon>Gammaproteobacteria</taxon>
        <taxon>Enterobacterales</taxon>
        <taxon>Enterobacteriaceae</taxon>
        <taxon>Klebsiella/Raoultella group</taxon>
        <taxon>Klebsiella</taxon>
        <taxon>Klebsiella pneumoniae complex</taxon>
    </lineage>
</organism>
<evidence type="ECO:0000313" key="1">
    <source>
        <dbReference type="EMBL" id="PLM91227.1"/>
    </source>
</evidence>
<dbReference type="EMBL" id="PICB01000767">
    <property type="protein sequence ID" value="PLP44592.1"/>
    <property type="molecule type" value="Genomic_DNA"/>
</dbReference>
<dbReference type="GO" id="GO:0016829">
    <property type="term" value="F:lyase activity"/>
    <property type="evidence" value="ECO:0007669"/>
    <property type="project" value="UniProtKB-KW"/>
</dbReference>
<dbReference type="KEGG" id="kvq:SP68_10585"/>
<keyword evidence="2" id="KW-0456">Lyase</keyword>
<dbReference type="Proteomes" id="UP000234412">
    <property type="component" value="Unassembled WGS sequence"/>
</dbReference>
<dbReference type="KEGG" id="kpk:A593_06595"/>
<dbReference type="KEGG" id="kvd:KR75_04040"/>
<evidence type="ECO:0000313" key="3">
    <source>
        <dbReference type="Proteomes" id="UP000234412"/>
    </source>
</evidence>
<comment type="caution">
    <text evidence="2">The sequence shown here is derived from an EMBL/GenBank/DDBJ whole genome shotgun (WGS) entry which is preliminary data.</text>
</comment>
<evidence type="ECO:0000313" key="4">
    <source>
        <dbReference type="Proteomes" id="UP000234473"/>
    </source>
</evidence>
<name>A0A288TTN2_KLEVA</name>
<sequence length="86" mass="9590">MLFPKVVGAGGWFAGAMMSSRQAINHDGIDGRLAAAGSPRLHHHAGIIKRIRDVQDVETTRKATPLQPANPFFTLQLAAPYRWRWR</sequence>
<proteinExistence type="predicted"/>
<protein>
    <submittedName>
        <fullName evidence="2">Citrate lyase subunit alpha</fullName>
    </submittedName>
</protein>
<accession>A0A288TTN2</accession>
<dbReference type="EMBL" id="PIDP01001334">
    <property type="protein sequence ID" value="PLM91227.1"/>
    <property type="molecule type" value="Genomic_DNA"/>
</dbReference>
<reference evidence="3 4" key="2">
    <citation type="submission" date="2018-01" db="EMBL/GenBank/DDBJ databases">
        <title>Genomic study of Klebsiella pneumoniae.</title>
        <authorList>
            <person name="Yang Y."/>
            <person name="Bicalho R."/>
        </authorList>
    </citation>
    <scope>NUCLEOTIDE SEQUENCE [LARGE SCALE GENOMIC DNA]</scope>
    <source>
        <strain evidence="2 4">A5</strain>
        <strain evidence="1 3">A8</strain>
    </source>
</reference>
<gene>
    <name evidence="2" type="ORF">CWM98_15325</name>
    <name evidence="1" type="ORF">CWN47_27280</name>
</gene>
<evidence type="ECO:0000313" key="2">
    <source>
        <dbReference type="EMBL" id="PLP44592.1"/>
    </source>
</evidence>